<evidence type="ECO:0000256" key="3">
    <source>
        <dbReference type="ARBA" id="ARBA00022574"/>
    </source>
</evidence>
<keyword evidence="6" id="KW-1185">Reference proteome</keyword>
<reference evidence="5" key="1">
    <citation type="submission" date="2020-04" db="EMBL/GenBank/DDBJ databases">
        <authorList>
            <person name="Alioto T."/>
            <person name="Alioto T."/>
            <person name="Gomez Garrido J."/>
        </authorList>
    </citation>
    <scope>NUCLEOTIDE SEQUENCE</scope>
    <source>
        <strain evidence="5">A484AB</strain>
    </source>
</reference>
<dbReference type="PROSITE" id="PS50294">
    <property type="entry name" value="WD_REPEATS_REGION"/>
    <property type="match status" value="2"/>
</dbReference>
<evidence type="ECO:0000256" key="2">
    <source>
        <dbReference type="ARBA" id="ARBA00022490"/>
    </source>
</evidence>
<dbReference type="OrthoDB" id="10260946at2759"/>
<accession>A0A6S7HR20</accession>
<evidence type="ECO:0000313" key="5">
    <source>
        <dbReference type="EMBL" id="CAB4007456.1"/>
    </source>
</evidence>
<comment type="subcellular location">
    <subcellularLocation>
        <location evidence="1">Cytoplasm</location>
    </subcellularLocation>
</comment>
<dbReference type="InterPro" id="IPR001680">
    <property type="entry name" value="WD40_rpt"/>
</dbReference>
<organism evidence="5 6">
    <name type="scientific">Paramuricea clavata</name>
    <name type="common">Red gorgonian</name>
    <name type="synonym">Violescent sea-whip</name>
    <dbReference type="NCBI Taxonomy" id="317549"/>
    <lineage>
        <taxon>Eukaryota</taxon>
        <taxon>Metazoa</taxon>
        <taxon>Cnidaria</taxon>
        <taxon>Anthozoa</taxon>
        <taxon>Octocorallia</taxon>
        <taxon>Malacalcyonacea</taxon>
        <taxon>Plexauridae</taxon>
        <taxon>Paramuricea</taxon>
    </lineage>
</organism>
<protein>
    <submittedName>
        <fullName evidence="5">Methylosome 50</fullName>
    </submittedName>
</protein>
<dbReference type="PROSITE" id="PS50082">
    <property type="entry name" value="WD_REPEATS_2"/>
    <property type="match status" value="2"/>
</dbReference>
<dbReference type="PANTHER" id="PTHR46853">
    <property type="entry name" value="METHYLOSOME PROTEIN 50"/>
    <property type="match status" value="1"/>
</dbReference>
<keyword evidence="4" id="KW-0677">Repeat</keyword>
<evidence type="ECO:0000313" key="6">
    <source>
        <dbReference type="Proteomes" id="UP001152795"/>
    </source>
</evidence>
<keyword evidence="2" id="KW-0963">Cytoplasm</keyword>
<dbReference type="SUPFAM" id="SSF50978">
    <property type="entry name" value="WD40 repeat-like"/>
    <property type="match status" value="1"/>
</dbReference>
<dbReference type="PRINTS" id="PR00320">
    <property type="entry name" value="GPROTEINBRPT"/>
</dbReference>
<dbReference type="InterPro" id="IPR020472">
    <property type="entry name" value="WD40_PAC1"/>
</dbReference>
<dbReference type="GO" id="GO:0034709">
    <property type="term" value="C:methylosome"/>
    <property type="evidence" value="ECO:0007669"/>
    <property type="project" value="TreeGrafter"/>
</dbReference>
<dbReference type="AlphaFoldDB" id="A0A6S7HR20"/>
<dbReference type="InterPro" id="IPR015943">
    <property type="entry name" value="WD40/YVTN_repeat-like_dom_sf"/>
</dbReference>
<dbReference type="PROSITE" id="PS00678">
    <property type="entry name" value="WD_REPEATS_1"/>
    <property type="match status" value="1"/>
</dbReference>
<dbReference type="PANTHER" id="PTHR46853:SF1">
    <property type="entry name" value="METHYLOSOME PROTEIN 50"/>
    <property type="match status" value="1"/>
</dbReference>
<dbReference type="Proteomes" id="UP001152795">
    <property type="component" value="Unassembled WGS sequence"/>
</dbReference>
<comment type="caution">
    <text evidence="5">The sequence shown here is derived from an EMBL/GenBank/DDBJ whole genome shotgun (WGS) entry which is preliminary data.</text>
</comment>
<dbReference type="InterPro" id="IPR052139">
    <property type="entry name" value="Methylosome_Comp_WDR77"/>
</dbReference>
<dbReference type="SMART" id="SM00320">
    <property type="entry name" value="WD40"/>
    <property type="match status" value="7"/>
</dbReference>
<dbReference type="Gene3D" id="2.130.10.10">
    <property type="entry name" value="YVTN repeat-like/Quinoprotein amine dehydrogenase"/>
    <property type="match status" value="1"/>
</dbReference>
<dbReference type="InterPro" id="IPR036322">
    <property type="entry name" value="WD40_repeat_dom_sf"/>
</dbReference>
<dbReference type="InterPro" id="IPR019775">
    <property type="entry name" value="WD40_repeat_CS"/>
</dbReference>
<gene>
    <name evidence="5" type="ORF">PACLA_8A036191</name>
</gene>
<dbReference type="Pfam" id="PF00400">
    <property type="entry name" value="WD40"/>
    <property type="match status" value="3"/>
</dbReference>
<sequence>MDVFPSEVYPSIDAIDHSPDGKLAIGSSKLTGRYWNGSLWLFKTPDQAPDSIYAPDNKHCSCCASTDAGCTDLTWLDEKRLAFASDNGIIEIWSTGESFNEVEILANLTGHDDIVQSISVNCDRVKIVSGSLDMSIRVWDLEREACTDTFQGHSDAVHGVCFRQEEKEIFASASEDGSIILWDLRNDKPARRLLNSSHHSAAPLCLAWDQTGKYLAIGYKDGSISCYDLRNIDQPVFKRKPHCRDVNAVAFCPKRPSWLASVSNDCIVNILDLNANQSCYQNNDHKDFVRDLSWSPVDGCLRTCGWDTQIIRHTTTMIEEGMDAKVNKTVALETSVIARVGCNGVISTVNKSNLIE</sequence>
<dbReference type="EMBL" id="CACRXK020005803">
    <property type="protein sequence ID" value="CAB4007456.1"/>
    <property type="molecule type" value="Genomic_DNA"/>
</dbReference>
<proteinExistence type="predicted"/>
<evidence type="ECO:0000256" key="4">
    <source>
        <dbReference type="ARBA" id="ARBA00022737"/>
    </source>
</evidence>
<name>A0A6S7HR20_PARCT</name>
<keyword evidence="3" id="KW-0853">WD repeat</keyword>
<evidence type="ECO:0000256" key="1">
    <source>
        <dbReference type="ARBA" id="ARBA00004496"/>
    </source>
</evidence>